<dbReference type="HOGENOM" id="CLU_1874949_0_0_1"/>
<dbReference type="RefSeq" id="XP_003170699.1">
    <property type="nucleotide sequence ID" value="XM_003170651.1"/>
</dbReference>
<reference evidence="2" key="1">
    <citation type="journal article" date="2012" name="MBio">
        <title>Comparative genome analysis of Trichophyton rubrum and related dermatophytes reveals candidate genes involved in infection.</title>
        <authorList>
            <person name="Martinez D.A."/>
            <person name="Oliver B.G."/>
            <person name="Graeser Y."/>
            <person name="Goldberg J.M."/>
            <person name="Li W."/>
            <person name="Martinez-Rossi N.M."/>
            <person name="Monod M."/>
            <person name="Shelest E."/>
            <person name="Barton R.C."/>
            <person name="Birch E."/>
            <person name="Brakhage A.A."/>
            <person name="Chen Z."/>
            <person name="Gurr S.J."/>
            <person name="Heiman D."/>
            <person name="Heitman J."/>
            <person name="Kosti I."/>
            <person name="Rossi A."/>
            <person name="Saif S."/>
            <person name="Samalova M."/>
            <person name="Saunders C.W."/>
            <person name="Shea T."/>
            <person name="Summerbell R.C."/>
            <person name="Xu J."/>
            <person name="Young S."/>
            <person name="Zeng Q."/>
            <person name="Birren B.W."/>
            <person name="Cuomo C.A."/>
            <person name="White T.C."/>
        </authorList>
    </citation>
    <scope>NUCLEOTIDE SEQUENCE [LARGE SCALE GENOMIC DNA]</scope>
    <source>
        <strain evidence="2">ATCC MYA-4604 / CBS 118893</strain>
    </source>
</reference>
<dbReference type="GeneID" id="10025940"/>
<dbReference type="InParanoid" id="E4V0X6"/>
<sequence>MARVIGQHTSLNQNFQCKKFHLWHRMHRSNSVNNVHHGKRCIQCKQPIGSKDEIDIYLINDGNVSDRFKPLICLSDRVVRPVVTDSGEKTRSVRPFVQMFLMQGCMNVLVHVHGLLIEVDVMNMDRRSKKSDKAET</sequence>
<dbReference type="AlphaFoldDB" id="E4V0X6"/>
<dbReference type="Proteomes" id="UP000002669">
    <property type="component" value="Unassembled WGS sequence"/>
</dbReference>
<accession>E4V0X6</accession>
<organism evidence="2">
    <name type="scientific">Arthroderma gypseum (strain ATCC MYA-4604 / CBS 118893)</name>
    <name type="common">Microsporum gypseum</name>
    <dbReference type="NCBI Taxonomy" id="535722"/>
    <lineage>
        <taxon>Eukaryota</taxon>
        <taxon>Fungi</taxon>
        <taxon>Dikarya</taxon>
        <taxon>Ascomycota</taxon>
        <taxon>Pezizomycotina</taxon>
        <taxon>Eurotiomycetes</taxon>
        <taxon>Eurotiomycetidae</taxon>
        <taxon>Onygenales</taxon>
        <taxon>Arthrodermataceae</taxon>
        <taxon>Nannizzia</taxon>
    </lineage>
</organism>
<evidence type="ECO:0000313" key="2">
    <source>
        <dbReference type="Proteomes" id="UP000002669"/>
    </source>
</evidence>
<gene>
    <name evidence="1" type="ORF">MGYG_06687</name>
</gene>
<name>E4V0X6_ARTGP</name>
<dbReference type="EMBL" id="DS989827">
    <property type="protein sequence ID" value="EFR03691.1"/>
    <property type="molecule type" value="Genomic_DNA"/>
</dbReference>
<keyword evidence="2" id="KW-1185">Reference proteome</keyword>
<proteinExistence type="predicted"/>
<protein>
    <submittedName>
        <fullName evidence="1">Uncharacterized protein</fullName>
    </submittedName>
</protein>
<dbReference type="VEuPathDB" id="FungiDB:MGYG_06687"/>
<evidence type="ECO:0000313" key="1">
    <source>
        <dbReference type="EMBL" id="EFR03691.1"/>
    </source>
</evidence>